<dbReference type="PANTHER" id="PTHR32332:SF20">
    <property type="entry name" value="2-NITROPROPANE DIOXYGENASE-LIKE PROTEIN"/>
    <property type="match status" value="1"/>
</dbReference>
<feature type="domain" description="Fatty acid synthase subunit PfaD N-terminal" evidence="1">
    <location>
        <begin position="17"/>
        <end position="80"/>
    </location>
</feature>
<sequence length="545" mass="59382">MTTQLTMNNEKLSPWPWQIEDSTTHFDPATMATILKDLSLGCYVVNHPEKGLGLSQHAEVTSGDAASAANSQPVSAYAPALGTQSLGDEEFRRCHGVKYAYYAGAMANGISSEELVIALGQAGILCSFGAAGLIPSRVEQAINRIQAALPNGPYAFNLIHSPSEPALERGSVELFLKHKVKTVEASAFLGLTPQIVHYRAAGLSRDAKGEIQIGNKVIAKVSRTEVASKFMAPAPVKMLQALVDEGRISAEQMELAQLVPMADDITAEADSGGHTDNRPLVTLLPTILALKDKIQAQYQFKTPIRVGCGGGVGTPDAALATFNMGAAYIVTGSINQACVEAGASEHTRKLLSTTEMADVTMAPAADMFEMGVKLQVVKRGTLFPMRANKLYEIYTRYDSIEAIPADERHKLETQVFRSTLDDIWAGTVAHFNERDPKQIERAEGNPKRKMALIFRWYLGLSSRWSNTGEKGREMDYQVWAGPALGAFNAWAKDSYLDDYQQRNAVDLAKHLMHGAAYLARINLLTSQGIKLTPELARWTPNQRMA</sequence>
<gene>
    <name evidence="3" type="primary">pfaD</name>
    <name evidence="3" type="ORF">MD535_06435</name>
</gene>
<dbReference type="Pfam" id="PF18328">
    <property type="entry name" value="PfaD_N"/>
    <property type="match status" value="1"/>
</dbReference>
<accession>A0A9X3CLU8</accession>
<dbReference type="InterPro" id="IPR040981">
    <property type="entry name" value="PfaD_N"/>
</dbReference>
<dbReference type="InterPro" id="IPR014179">
    <property type="entry name" value="PfaD-like_TIM-barrel"/>
</dbReference>
<organism evidence="3 4">
    <name type="scientific">Vibrio qingdaonensis</name>
    <dbReference type="NCBI Taxonomy" id="2829491"/>
    <lineage>
        <taxon>Bacteria</taxon>
        <taxon>Pseudomonadati</taxon>
        <taxon>Pseudomonadota</taxon>
        <taxon>Gammaproteobacteria</taxon>
        <taxon>Vibrionales</taxon>
        <taxon>Vibrionaceae</taxon>
        <taxon>Vibrio</taxon>
    </lineage>
</organism>
<dbReference type="InterPro" id="IPR013785">
    <property type="entry name" value="Aldolase_TIM"/>
</dbReference>
<evidence type="ECO:0000313" key="4">
    <source>
        <dbReference type="Proteomes" id="UP001155587"/>
    </source>
</evidence>
<evidence type="ECO:0000259" key="2">
    <source>
        <dbReference type="Pfam" id="PF21607"/>
    </source>
</evidence>
<dbReference type="EMBL" id="JAKRRY010000005">
    <property type="protein sequence ID" value="MCW8345646.1"/>
    <property type="molecule type" value="Genomic_DNA"/>
</dbReference>
<protein>
    <submittedName>
        <fullName evidence="3">Eicosapentaenoate synthase subunit PfaD</fullName>
    </submittedName>
</protein>
<dbReference type="Pfam" id="PF03060">
    <property type="entry name" value="NMO"/>
    <property type="match status" value="1"/>
</dbReference>
<comment type="caution">
    <text evidence="3">The sequence shown here is derived from an EMBL/GenBank/DDBJ whole genome shotgun (WGS) entry which is preliminary data.</text>
</comment>
<dbReference type="Pfam" id="PF21607">
    <property type="entry name" value="FabD_helical_ins"/>
    <property type="match status" value="1"/>
</dbReference>
<feature type="domain" description="[Acyl-carrier-protein] S-malonyltransferase-like inserted helical" evidence="2">
    <location>
        <begin position="397"/>
        <end position="476"/>
    </location>
</feature>
<dbReference type="RefSeq" id="WP_265674053.1">
    <property type="nucleotide sequence ID" value="NZ_JAKRRY010000005.1"/>
</dbReference>
<dbReference type="PANTHER" id="PTHR32332">
    <property type="entry name" value="2-NITROPROPANE DIOXYGENASE"/>
    <property type="match status" value="1"/>
</dbReference>
<keyword evidence="4" id="KW-1185">Reference proteome</keyword>
<dbReference type="CDD" id="cd04742">
    <property type="entry name" value="NPD_FabD"/>
    <property type="match status" value="1"/>
</dbReference>
<proteinExistence type="predicted"/>
<dbReference type="Proteomes" id="UP001155587">
    <property type="component" value="Unassembled WGS sequence"/>
</dbReference>
<dbReference type="AlphaFoldDB" id="A0A9X3CLU8"/>
<reference evidence="3" key="1">
    <citation type="submission" date="2022-02" db="EMBL/GenBank/DDBJ databases">
        <title>Vibrio sp. nov, a new bacterium isolated from seawater.</title>
        <authorList>
            <person name="Yuan Y."/>
        </authorList>
    </citation>
    <scope>NUCLEOTIDE SEQUENCE</scope>
    <source>
        <strain evidence="3">ZSDZ65</strain>
    </source>
</reference>
<dbReference type="InterPro" id="IPR049489">
    <property type="entry name" value="FabD-like_helical_ins"/>
</dbReference>
<dbReference type="SUPFAM" id="SSF51395">
    <property type="entry name" value="FMN-linked oxidoreductases"/>
    <property type="match status" value="1"/>
</dbReference>
<evidence type="ECO:0000259" key="1">
    <source>
        <dbReference type="Pfam" id="PF18328"/>
    </source>
</evidence>
<dbReference type="Gene3D" id="3.20.20.70">
    <property type="entry name" value="Aldolase class I"/>
    <property type="match status" value="2"/>
</dbReference>
<name>A0A9X3CLU8_9VIBR</name>
<evidence type="ECO:0000313" key="3">
    <source>
        <dbReference type="EMBL" id="MCW8345646.1"/>
    </source>
</evidence>
<dbReference type="NCBIfam" id="TIGR02814">
    <property type="entry name" value="pfaD_fam"/>
    <property type="match status" value="1"/>
</dbReference>